<sequence>MPGLGRKTETAGNFRRWRKSDGKKQRAKDTLHSAGGRPRMVMREVHIPPLRRFYRRLQDLHPAWSPVDEAVV</sequence>
<evidence type="ECO:0000313" key="3">
    <source>
        <dbReference type="Proteomes" id="UP000054248"/>
    </source>
</evidence>
<keyword evidence="3" id="KW-1185">Reference proteome</keyword>
<reference evidence="3" key="2">
    <citation type="submission" date="2015-01" db="EMBL/GenBank/DDBJ databases">
        <title>Evolutionary Origins and Diversification of the Mycorrhizal Mutualists.</title>
        <authorList>
            <consortium name="DOE Joint Genome Institute"/>
            <consortium name="Mycorrhizal Genomics Consortium"/>
            <person name="Kohler A."/>
            <person name="Kuo A."/>
            <person name="Nagy L.G."/>
            <person name="Floudas D."/>
            <person name="Copeland A."/>
            <person name="Barry K.W."/>
            <person name="Cichocki N."/>
            <person name="Veneault-Fourrey C."/>
            <person name="LaButti K."/>
            <person name="Lindquist E.A."/>
            <person name="Lipzen A."/>
            <person name="Lundell T."/>
            <person name="Morin E."/>
            <person name="Murat C."/>
            <person name="Riley R."/>
            <person name="Ohm R."/>
            <person name="Sun H."/>
            <person name="Tunlid A."/>
            <person name="Henrissat B."/>
            <person name="Grigoriev I.V."/>
            <person name="Hibbett D.S."/>
            <person name="Martin F."/>
        </authorList>
    </citation>
    <scope>NUCLEOTIDE SEQUENCE [LARGE SCALE GENOMIC DNA]</scope>
    <source>
        <strain evidence="3">MUT 4182</strain>
    </source>
</reference>
<reference evidence="2 3" key="1">
    <citation type="submission" date="2014-04" db="EMBL/GenBank/DDBJ databases">
        <authorList>
            <consortium name="DOE Joint Genome Institute"/>
            <person name="Kuo A."/>
            <person name="Girlanda M."/>
            <person name="Perotto S."/>
            <person name="Kohler A."/>
            <person name="Nagy L.G."/>
            <person name="Floudas D."/>
            <person name="Copeland A."/>
            <person name="Barry K.W."/>
            <person name="Cichocki N."/>
            <person name="Veneault-Fourrey C."/>
            <person name="LaButti K."/>
            <person name="Lindquist E.A."/>
            <person name="Lipzen A."/>
            <person name="Lundell T."/>
            <person name="Morin E."/>
            <person name="Murat C."/>
            <person name="Sun H."/>
            <person name="Tunlid A."/>
            <person name="Henrissat B."/>
            <person name="Grigoriev I.V."/>
            <person name="Hibbett D.S."/>
            <person name="Martin F."/>
            <person name="Nordberg H.P."/>
            <person name="Cantor M.N."/>
            <person name="Hua S.X."/>
        </authorList>
    </citation>
    <scope>NUCLEOTIDE SEQUENCE [LARGE SCALE GENOMIC DNA]</scope>
    <source>
        <strain evidence="2 3">MUT 4182</strain>
    </source>
</reference>
<evidence type="ECO:0000313" key="2">
    <source>
        <dbReference type="EMBL" id="KIO32237.1"/>
    </source>
</evidence>
<evidence type="ECO:0000256" key="1">
    <source>
        <dbReference type="SAM" id="MobiDB-lite"/>
    </source>
</evidence>
<feature type="compositionally biased region" description="Basic and acidic residues" evidence="1">
    <location>
        <begin position="19"/>
        <end position="31"/>
    </location>
</feature>
<name>A0A0C3MER0_9AGAM</name>
<dbReference type="EMBL" id="KN822956">
    <property type="protein sequence ID" value="KIO32237.1"/>
    <property type="molecule type" value="Genomic_DNA"/>
</dbReference>
<protein>
    <submittedName>
        <fullName evidence="2">Uncharacterized protein</fullName>
    </submittedName>
</protein>
<dbReference type="HOGENOM" id="CLU_2724063_0_0_1"/>
<organism evidence="2 3">
    <name type="scientific">Tulasnella calospora MUT 4182</name>
    <dbReference type="NCBI Taxonomy" id="1051891"/>
    <lineage>
        <taxon>Eukaryota</taxon>
        <taxon>Fungi</taxon>
        <taxon>Dikarya</taxon>
        <taxon>Basidiomycota</taxon>
        <taxon>Agaricomycotina</taxon>
        <taxon>Agaricomycetes</taxon>
        <taxon>Cantharellales</taxon>
        <taxon>Tulasnellaceae</taxon>
        <taxon>Tulasnella</taxon>
    </lineage>
</organism>
<dbReference type="AlphaFoldDB" id="A0A0C3MER0"/>
<proteinExistence type="predicted"/>
<gene>
    <name evidence="2" type="ORF">M407DRAFT_18806</name>
</gene>
<feature type="region of interest" description="Disordered" evidence="1">
    <location>
        <begin position="1"/>
        <end position="38"/>
    </location>
</feature>
<dbReference type="Proteomes" id="UP000054248">
    <property type="component" value="Unassembled WGS sequence"/>
</dbReference>
<accession>A0A0C3MER0</accession>